<dbReference type="Proteomes" id="UP000504610">
    <property type="component" value="Unplaced"/>
</dbReference>
<dbReference type="RefSeq" id="XP_018459560.1">
    <property type="nucleotide sequence ID" value="XM_018604058.1"/>
</dbReference>
<keyword evidence="2" id="KW-1185">Reference proteome</keyword>
<feature type="region of interest" description="Disordered" evidence="1">
    <location>
        <begin position="165"/>
        <end position="191"/>
    </location>
</feature>
<proteinExistence type="predicted"/>
<name>A0A6J0LH49_RAPSA</name>
<dbReference type="OrthoDB" id="1104914at2759"/>
<gene>
    <name evidence="3" type="primary">LOC108830463</name>
</gene>
<evidence type="ECO:0000256" key="1">
    <source>
        <dbReference type="SAM" id="MobiDB-lite"/>
    </source>
</evidence>
<sequence length="253" mass="28459">MAIDTAEVLGLKMEPSKDSFAFVDNSKANSAGMIRNVKVEIGECTIPVDFHVVELKSSKTSSLLFGRALMATVWAVCDLKNNKMCLTNVDETVFYDPVEKKKSEEFISYIEMFEDPAPPADSDREPAKLVSASIDIHLSTSVDNEPHELINTKLAASIDTLQISEHNETEKSKSGRRTRKRKKKKKKNEDANFLSLVPSQCQEGSLEYKVRYRGGPASFTKVRVLCDPELRDKGEVSARAFTNYINRMRKRDT</sequence>
<accession>A0A6J0LH49</accession>
<evidence type="ECO:0000313" key="2">
    <source>
        <dbReference type="Proteomes" id="UP000504610"/>
    </source>
</evidence>
<evidence type="ECO:0000313" key="3">
    <source>
        <dbReference type="RefSeq" id="XP_018459560.1"/>
    </source>
</evidence>
<reference evidence="3" key="1">
    <citation type="submission" date="2025-08" db="UniProtKB">
        <authorList>
            <consortium name="RefSeq"/>
        </authorList>
    </citation>
    <scope>IDENTIFICATION</scope>
    <source>
        <tissue evidence="3">Leaf</tissue>
    </source>
</reference>
<organism evidence="2 3">
    <name type="scientific">Raphanus sativus</name>
    <name type="common">Radish</name>
    <name type="synonym">Raphanus raphanistrum var. sativus</name>
    <dbReference type="NCBI Taxonomy" id="3726"/>
    <lineage>
        <taxon>Eukaryota</taxon>
        <taxon>Viridiplantae</taxon>
        <taxon>Streptophyta</taxon>
        <taxon>Embryophyta</taxon>
        <taxon>Tracheophyta</taxon>
        <taxon>Spermatophyta</taxon>
        <taxon>Magnoliopsida</taxon>
        <taxon>eudicotyledons</taxon>
        <taxon>Gunneridae</taxon>
        <taxon>Pentapetalae</taxon>
        <taxon>rosids</taxon>
        <taxon>malvids</taxon>
        <taxon>Brassicales</taxon>
        <taxon>Brassicaceae</taxon>
        <taxon>Brassiceae</taxon>
        <taxon>Raphanus</taxon>
    </lineage>
</organism>
<dbReference type="Gene3D" id="2.40.70.10">
    <property type="entry name" value="Acid Proteases"/>
    <property type="match status" value="1"/>
</dbReference>
<dbReference type="GeneID" id="108830463"/>
<dbReference type="KEGG" id="rsz:108830463"/>
<protein>
    <submittedName>
        <fullName evidence="3">Uncharacterized protein LOC108830463</fullName>
    </submittedName>
</protein>
<feature type="compositionally biased region" description="Basic residues" evidence="1">
    <location>
        <begin position="174"/>
        <end position="186"/>
    </location>
</feature>
<dbReference type="AlphaFoldDB" id="A0A6J0LH49"/>
<dbReference type="InterPro" id="IPR021109">
    <property type="entry name" value="Peptidase_aspartic_dom_sf"/>
</dbReference>